<dbReference type="EMBL" id="PDUG01000006">
    <property type="protein sequence ID" value="PIC16436.1"/>
    <property type="molecule type" value="Genomic_DNA"/>
</dbReference>
<protein>
    <recommendedName>
        <fullName evidence="3">Protein kinase domain-containing protein</fullName>
    </recommendedName>
</protein>
<dbReference type="PROSITE" id="PS50011">
    <property type="entry name" value="PROTEIN_KINASE_DOM"/>
    <property type="match status" value="1"/>
</dbReference>
<feature type="domain" description="Protein kinase" evidence="3">
    <location>
        <begin position="25"/>
        <end position="266"/>
    </location>
</feature>
<evidence type="ECO:0000256" key="1">
    <source>
        <dbReference type="ARBA" id="ARBA00022741"/>
    </source>
</evidence>
<sequence length="554" mass="63534">MSTLSTSEPKSDTEPSAQILSMGRAPESGELPAGRFGTIFLGFMGNALLPITVKKYNEVRREGRGVSITKNLSIRHPEAPTNYSVEKLTNLVQIVLEEPKKTLHDDIAFHTMYYEEQIKIVTCQIVKALEYLRTQDISHGFLHTKNIFIDKYQLVKITDEQSDDSLHDDMSVQNIQFIAPELAVQDYTITPECDIWSLGVIMFVMATGCTPFNGETFEIFMANIQNENYQLPAKCSNKVRELIRNMIKVDASERLKLVDLVEDDWVEMCSYWPCLVNFDQCIQLTLANKPKSSGGFMDGHKLRFLTQLALTNKQDAKEQKNSDEKCSQPEKEILLVPPKPLYPKSEYWLPNKYNVTFNVFAVENNREEWDPNVVRIEKCRMNGGLVCIRVVIPALEDPEPELAERAQEVVVGDYALLDFKRDGTTIAKTGCIAQFKNRREATDHFCRIEAERIWNHLDMSVCGRCQRAGTDAGSHEKETCLYKIFADAVETKEVIYCHQDDRYYIKSFNLEFRRDGGRVGHLKRIQRHANKILTTVVSGCHKLVSRIRRRRIQN</sequence>
<dbReference type="InterPro" id="IPR000719">
    <property type="entry name" value="Prot_kinase_dom"/>
</dbReference>
<accession>A0A2G5SNK1</accession>
<keyword evidence="1" id="KW-0547">Nucleotide-binding</keyword>
<organism evidence="4 5">
    <name type="scientific">Caenorhabditis nigoni</name>
    <dbReference type="NCBI Taxonomy" id="1611254"/>
    <lineage>
        <taxon>Eukaryota</taxon>
        <taxon>Metazoa</taxon>
        <taxon>Ecdysozoa</taxon>
        <taxon>Nematoda</taxon>
        <taxon>Chromadorea</taxon>
        <taxon>Rhabditida</taxon>
        <taxon>Rhabditina</taxon>
        <taxon>Rhabditomorpha</taxon>
        <taxon>Rhabditoidea</taxon>
        <taxon>Rhabditidae</taxon>
        <taxon>Peloderinae</taxon>
        <taxon>Caenorhabditis</taxon>
    </lineage>
</organism>
<dbReference type="Proteomes" id="UP000230233">
    <property type="component" value="Chromosome X"/>
</dbReference>
<dbReference type="AlphaFoldDB" id="A0A2G5SNK1"/>
<evidence type="ECO:0000313" key="5">
    <source>
        <dbReference type="Proteomes" id="UP000230233"/>
    </source>
</evidence>
<gene>
    <name evidence="4" type="primary">Cni-K02E10.7</name>
    <name evidence="4" type="synonym">Cnig_chr_X.g23038</name>
    <name evidence="4" type="ORF">B9Z55_023038</name>
</gene>
<evidence type="ECO:0000256" key="2">
    <source>
        <dbReference type="ARBA" id="ARBA00022840"/>
    </source>
</evidence>
<dbReference type="GO" id="GO:0035556">
    <property type="term" value="P:intracellular signal transduction"/>
    <property type="evidence" value="ECO:0007669"/>
    <property type="project" value="TreeGrafter"/>
</dbReference>
<dbReference type="Pfam" id="PF00069">
    <property type="entry name" value="Pkinase"/>
    <property type="match status" value="1"/>
</dbReference>
<dbReference type="InterPro" id="IPR011009">
    <property type="entry name" value="Kinase-like_dom_sf"/>
</dbReference>
<evidence type="ECO:0000259" key="3">
    <source>
        <dbReference type="PROSITE" id="PS50011"/>
    </source>
</evidence>
<dbReference type="SUPFAM" id="SSF56112">
    <property type="entry name" value="Protein kinase-like (PK-like)"/>
    <property type="match status" value="1"/>
</dbReference>
<dbReference type="GO" id="GO:0004674">
    <property type="term" value="F:protein serine/threonine kinase activity"/>
    <property type="evidence" value="ECO:0007669"/>
    <property type="project" value="TreeGrafter"/>
</dbReference>
<reference evidence="5" key="1">
    <citation type="submission" date="2017-10" db="EMBL/GenBank/DDBJ databases">
        <title>Rapid genome shrinkage in a self-fertile nematode reveals novel sperm competition proteins.</title>
        <authorList>
            <person name="Yin D."/>
            <person name="Schwarz E.M."/>
            <person name="Thomas C.G."/>
            <person name="Felde R.L."/>
            <person name="Korf I.F."/>
            <person name="Cutter A.D."/>
            <person name="Schartner C.M."/>
            <person name="Ralston E.J."/>
            <person name="Meyer B.J."/>
            <person name="Haag E.S."/>
        </authorList>
    </citation>
    <scope>NUCLEOTIDE SEQUENCE [LARGE SCALE GENOMIC DNA]</scope>
    <source>
        <strain evidence="5">JU1422</strain>
    </source>
</reference>
<name>A0A2G5SNK1_9PELO</name>
<dbReference type="PANTHER" id="PTHR24346:SF30">
    <property type="entry name" value="MATERNAL EMBRYONIC LEUCINE ZIPPER KINASE"/>
    <property type="match status" value="1"/>
</dbReference>
<keyword evidence="2" id="KW-0067">ATP-binding</keyword>
<dbReference type="OrthoDB" id="5794269at2759"/>
<dbReference type="GO" id="GO:0005737">
    <property type="term" value="C:cytoplasm"/>
    <property type="evidence" value="ECO:0007669"/>
    <property type="project" value="TreeGrafter"/>
</dbReference>
<comment type="caution">
    <text evidence="4">The sequence shown here is derived from an EMBL/GenBank/DDBJ whole genome shotgun (WGS) entry which is preliminary data.</text>
</comment>
<dbReference type="PANTHER" id="PTHR24346">
    <property type="entry name" value="MAP/MICROTUBULE AFFINITY-REGULATING KINASE"/>
    <property type="match status" value="1"/>
</dbReference>
<evidence type="ECO:0000313" key="4">
    <source>
        <dbReference type="EMBL" id="PIC16436.1"/>
    </source>
</evidence>
<dbReference type="Gene3D" id="1.10.510.10">
    <property type="entry name" value="Transferase(Phosphotransferase) domain 1"/>
    <property type="match status" value="1"/>
</dbReference>
<dbReference type="STRING" id="1611254.A0A2G5SNK1"/>
<keyword evidence="5" id="KW-1185">Reference proteome</keyword>
<dbReference type="GO" id="GO:0005524">
    <property type="term" value="F:ATP binding"/>
    <property type="evidence" value="ECO:0007669"/>
    <property type="project" value="UniProtKB-KW"/>
</dbReference>
<proteinExistence type="predicted"/>